<dbReference type="CDD" id="cd02035">
    <property type="entry name" value="ArsA"/>
    <property type="match status" value="1"/>
</dbReference>
<dbReference type="NCBIfam" id="TIGR00345">
    <property type="entry name" value="GET3_arsA_TRC40"/>
    <property type="match status" value="1"/>
</dbReference>
<protein>
    <submittedName>
        <fullName evidence="4">TRC40/GET3/ArsA family transport-energizing ATPase</fullName>
    </submittedName>
</protein>
<dbReference type="Pfam" id="PF17886">
    <property type="entry name" value="ArsA_HSP20"/>
    <property type="match status" value="1"/>
</dbReference>
<comment type="similarity">
    <text evidence="1">Belongs to the arsA ATPase family.</text>
</comment>
<dbReference type="AlphaFoldDB" id="A0A7L4YK07"/>
<evidence type="ECO:0000313" key="4">
    <source>
        <dbReference type="EMBL" id="QHB99183.1"/>
    </source>
</evidence>
<dbReference type="GO" id="GO:0005524">
    <property type="term" value="F:ATP binding"/>
    <property type="evidence" value="ECO:0007669"/>
    <property type="project" value="InterPro"/>
</dbReference>
<dbReference type="Gene3D" id="3.40.50.300">
    <property type="entry name" value="P-loop containing nucleotide triphosphate hydrolases"/>
    <property type="match status" value="1"/>
</dbReference>
<dbReference type="OrthoDB" id="9780677at2"/>
<dbReference type="Pfam" id="PF02374">
    <property type="entry name" value="ArsA_ATPase"/>
    <property type="match status" value="1"/>
</dbReference>
<keyword evidence="5" id="KW-1185">Reference proteome</keyword>
<feature type="domain" description="ArsA/GET3 Anion-transporting ATPase-like" evidence="2">
    <location>
        <begin position="1"/>
        <end position="298"/>
    </location>
</feature>
<reference evidence="4 5" key="1">
    <citation type="journal article" date="2018" name="Int. J. Syst. Evol. Microbiol.">
        <title>Epidermidibacterium keratini gen. nov., sp. nov., a member of the family Sporichthyaceae, isolated from keratin epidermis.</title>
        <authorList>
            <person name="Lee D.G."/>
            <person name="Trujillo M.E."/>
            <person name="Kang S."/>
            <person name="Nam J.J."/>
            <person name="Kim Y.J."/>
        </authorList>
    </citation>
    <scope>NUCLEOTIDE SEQUENCE [LARGE SCALE GENOMIC DNA]</scope>
    <source>
        <strain evidence="4 5">EPI-7</strain>
    </source>
</reference>
<dbReference type="PANTHER" id="PTHR10803">
    <property type="entry name" value="ARSENICAL PUMP-DRIVING ATPASE ARSENITE-TRANSLOCATING ATPASE"/>
    <property type="match status" value="1"/>
</dbReference>
<dbReference type="EMBL" id="CP047156">
    <property type="protein sequence ID" value="QHB99183.1"/>
    <property type="molecule type" value="Genomic_DNA"/>
</dbReference>
<proteinExistence type="inferred from homology"/>
<dbReference type="InterPro" id="IPR008978">
    <property type="entry name" value="HSP20-like_chaperone"/>
</dbReference>
<gene>
    <name evidence="4" type="ORF">EK0264_02020</name>
</gene>
<organism evidence="4 5">
    <name type="scientific">Epidermidibacterium keratini</name>
    <dbReference type="NCBI Taxonomy" id="1891644"/>
    <lineage>
        <taxon>Bacteria</taxon>
        <taxon>Bacillati</taxon>
        <taxon>Actinomycetota</taxon>
        <taxon>Actinomycetes</taxon>
        <taxon>Sporichthyales</taxon>
        <taxon>Sporichthyaceae</taxon>
        <taxon>Epidermidibacterium</taxon>
    </lineage>
</organism>
<dbReference type="InterPro" id="IPR025723">
    <property type="entry name" value="ArsA/GET3_ATPase-like"/>
</dbReference>
<sequence length="396" mass="43182">MRIVLFTGKGGVGKTTTSAATAVRAAARGDRVLLMSADPAHSLAEALASPLTNEPARIAERLDVVQVDPQARFEGAWAQVAGYLRDLVRRSGTDPLTAEEITVVPGAEELMVLLALDDYAGSDRWDAIVVDCAPTADTLRLLSLPDIVRWYAERMFPKHTRLFRAIRGNGELPIPSTDVRSGMSALAARLERVAALLADQGQTSVRLVTTPEHASVAEARRTFTSLELYGYAVDEVVVNRLVPSDGDDPWRLAWARSQREQLEAVRGSFTEQTVRSAAYRSSEPTGVEALGELGEELYGDDDALAPAAAHPAWEVDRSPADVPGGEEFHLLLRTAFAERGDIELARSADDLVVTVGGRRRYVSLPSALRRCTVSGATFEDRRLRISFSPDPRLWPR</sequence>
<dbReference type="InterPro" id="IPR027417">
    <property type="entry name" value="P-loop_NTPase"/>
</dbReference>
<evidence type="ECO:0000313" key="5">
    <source>
        <dbReference type="Proteomes" id="UP000463857"/>
    </source>
</evidence>
<name>A0A7L4YK07_9ACTN</name>
<dbReference type="RefSeq" id="WP_159542410.1">
    <property type="nucleotide sequence ID" value="NZ_CP047156.1"/>
</dbReference>
<evidence type="ECO:0000259" key="3">
    <source>
        <dbReference type="Pfam" id="PF17886"/>
    </source>
</evidence>
<dbReference type="GO" id="GO:0016887">
    <property type="term" value="F:ATP hydrolysis activity"/>
    <property type="evidence" value="ECO:0007669"/>
    <property type="project" value="InterPro"/>
</dbReference>
<feature type="domain" description="ArsA HSP20-like" evidence="3">
    <location>
        <begin position="327"/>
        <end position="387"/>
    </location>
</feature>
<dbReference type="InterPro" id="IPR016300">
    <property type="entry name" value="ATPase_ArsA/GET3"/>
</dbReference>
<dbReference type="InterPro" id="IPR040612">
    <property type="entry name" value="ArsA_HSP20-like"/>
</dbReference>
<accession>A0A7L4YK07</accession>
<dbReference type="InParanoid" id="A0A7L4YK07"/>
<dbReference type="PANTHER" id="PTHR10803:SF3">
    <property type="entry name" value="ATPASE GET3"/>
    <property type="match status" value="1"/>
</dbReference>
<dbReference type="KEGG" id="eke:EK0264_02020"/>
<evidence type="ECO:0000256" key="1">
    <source>
        <dbReference type="ARBA" id="ARBA00011040"/>
    </source>
</evidence>
<dbReference type="Gene3D" id="2.60.40.790">
    <property type="match status" value="1"/>
</dbReference>
<dbReference type="SUPFAM" id="SSF52540">
    <property type="entry name" value="P-loop containing nucleoside triphosphate hydrolases"/>
    <property type="match status" value="1"/>
</dbReference>
<evidence type="ECO:0000259" key="2">
    <source>
        <dbReference type="Pfam" id="PF02374"/>
    </source>
</evidence>
<dbReference type="Proteomes" id="UP000463857">
    <property type="component" value="Chromosome"/>
</dbReference>